<feature type="domain" description="SGNH hydrolase-type esterase" evidence="1">
    <location>
        <begin position="13"/>
        <end position="184"/>
    </location>
</feature>
<keyword evidence="3" id="KW-1185">Reference proteome</keyword>
<dbReference type="EMBL" id="JADGIZ020000069">
    <property type="protein sequence ID" value="KAL2912356.1"/>
    <property type="molecule type" value="Genomic_DNA"/>
</dbReference>
<dbReference type="Pfam" id="PF13472">
    <property type="entry name" value="Lipase_GDSL_2"/>
    <property type="match status" value="1"/>
</dbReference>
<dbReference type="InterPro" id="IPR013830">
    <property type="entry name" value="SGNH_hydro"/>
</dbReference>
<dbReference type="PANTHER" id="PTHR14209">
    <property type="entry name" value="ISOAMYL ACETATE-HYDROLYZING ESTERASE 1"/>
    <property type="match status" value="1"/>
</dbReference>
<evidence type="ECO:0000259" key="1">
    <source>
        <dbReference type="Pfam" id="PF13472"/>
    </source>
</evidence>
<evidence type="ECO:0000313" key="3">
    <source>
        <dbReference type="Proteomes" id="UP001527925"/>
    </source>
</evidence>
<gene>
    <name evidence="2" type="primary">IAH1</name>
    <name evidence="2" type="ORF">HK105_208130</name>
</gene>
<sequence length="233" mass="25786">MHAIELDQILLFGDSLTQLADAYVRKLDVVNRGFSGYNTDWCRLLLPSVLATIRPTPRVRIRLVTVLLGANDAADARYRANLDAMLALLRAELPDARVVLITPPPVHNSRAREMSDSRSAERTTALVAPYRAACFALAAAHGVQCLDTWDLFLGPGFDVNDIPALEQRLDPILEDGVHFGAAGNSALFEGLVRLIKREGPELDHETMPQPVEFWNLVDPARADETIFAHARRD</sequence>
<organism evidence="2 3">
    <name type="scientific">Polyrhizophydium stewartii</name>
    <dbReference type="NCBI Taxonomy" id="2732419"/>
    <lineage>
        <taxon>Eukaryota</taxon>
        <taxon>Fungi</taxon>
        <taxon>Fungi incertae sedis</taxon>
        <taxon>Chytridiomycota</taxon>
        <taxon>Chytridiomycota incertae sedis</taxon>
        <taxon>Chytridiomycetes</taxon>
        <taxon>Rhizophydiales</taxon>
        <taxon>Rhizophydiales incertae sedis</taxon>
        <taxon>Polyrhizophydium</taxon>
    </lineage>
</organism>
<dbReference type="SUPFAM" id="SSF52266">
    <property type="entry name" value="SGNH hydrolase"/>
    <property type="match status" value="1"/>
</dbReference>
<accession>A0ABR4MYK2</accession>
<evidence type="ECO:0000313" key="2">
    <source>
        <dbReference type="EMBL" id="KAL2912356.1"/>
    </source>
</evidence>
<comment type="caution">
    <text evidence="2">The sequence shown here is derived from an EMBL/GenBank/DDBJ whole genome shotgun (WGS) entry which is preliminary data.</text>
</comment>
<dbReference type="InterPro" id="IPR036514">
    <property type="entry name" value="SGNH_hydro_sf"/>
</dbReference>
<dbReference type="InterPro" id="IPR045136">
    <property type="entry name" value="Iah1-like"/>
</dbReference>
<reference evidence="2 3" key="1">
    <citation type="submission" date="2023-09" db="EMBL/GenBank/DDBJ databases">
        <title>Pangenome analysis of Batrachochytrium dendrobatidis and related Chytrids.</title>
        <authorList>
            <person name="Yacoub M.N."/>
            <person name="Stajich J.E."/>
            <person name="James T.Y."/>
        </authorList>
    </citation>
    <scope>NUCLEOTIDE SEQUENCE [LARGE SCALE GENOMIC DNA]</scope>
    <source>
        <strain evidence="2 3">JEL0888</strain>
    </source>
</reference>
<protein>
    <submittedName>
        <fullName evidence="2">Isoamyl acetate-hydrolyzing esterase</fullName>
    </submittedName>
</protein>
<dbReference type="PANTHER" id="PTHR14209:SF19">
    <property type="entry name" value="ISOAMYL ACETATE-HYDROLYZING ESTERASE 1 HOMOLOG"/>
    <property type="match status" value="1"/>
</dbReference>
<dbReference type="Proteomes" id="UP001527925">
    <property type="component" value="Unassembled WGS sequence"/>
</dbReference>
<proteinExistence type="predicted"/>
<name>A0ABR4MYK2_9FUNG</name>
<dbReference type="Gene3D" id="3.40.50.1110">
    <property type="entry name" value="SGNH hydrolase"/>
    <property type="match status" value="1"/>
</dbReference>